<feature type="transmembrane region" description="Helical" evidence="1">
    <location>
        <begin position="176"/>
        <end position="199"/>
    </location>
</feature>
<evidence type="ECO:0008006" key="4">
    <source>
        <dbReference type="Google" id="ProtNLM"/>
    </source>
</evidence>
<dbReference type="EMBL" id="CAJJDN010000137">
    <property type="protein sequence ID" value="CAD8122212.1"/>
    <property type="molecule type" value="Genomic_DNA"/>
</dbReference>
<keyword evidence="3" id="KW-1185">Reference proteome</keyword>
<name>A0A8S1R561_9CILI</name>
<organism evidence="2 3">
    <name type="scientific">Paramecium sonneborni</name>
    <dbReference type="NCBI Taxonomy" id="65129"/>
    <lineage>
        <taxon>Eukaryota</taxon>
        <taxon>Sar</taxon>
        <taxon>Alveolata</taxon>
        <taxon>Ciliophora</taxon>
        <taxon>Intramacronucleata</taxon>
        <taxon>Oligohymenophorea</taxon>
        <taxon>Peniculida</taxon>
        <taxon>Parameciidae</taxon>
        <taxon>Paramecium</taxon>
    </lineage>
</organism>
<protein>
    <recommendedName>
        <fullName evidence="4">Transmembrane protein</fullName>
    </recommendedName>
</protein>
<keyword evidence="1" id="KW-0472">Membrane</keyword>
<evidence type="ECO:0000313" key="2">
    <source>
        <dbReference type="EMBL" id="CAD8122212.1"/>
    </source>
</evidence>
<gene>
    <name evidence="2" type="ORF">PSON_ATCC_30995.1.T1370033</name>
</gene>
<reference evidence="2" key="1">
    <citation type="submission" date="2021-01" db="EMBL/GenBank/DDBJ databases">
        <authorList>
            <consortium name="Genoscope - CEA"/>
            <person name="William W."/>
        </authorList>
    </citation>
    <scope>NUCLEOTIDE SEQUENCE</scope>
</reference>
<evidence type="ECO:0000256" key="1">
    <source>
        <dbReference type="SAM" id="Phobius"/>
    </source>
</evidence>
<evidence type="ECO:0000313" key="3">
    <source>
        <dbReference type="Proteomes" id="UP000692954"/>
    </source>
</evidence>
<accession>A0A8S1R561</accession>
<dbReference type="AlphaFoldDB" id="A0A8S1R561"/>
<feature type="transmembrane region" description="Helical" evidence="1">
    <location>
        <begin position="134"/>
        <end position="155"/>
    </location>
</feature>
<sequence length="241" mass="29382">MYFLSQKHCKSNIILHSQFGFHLFIQFVIDTWNYKIQSILKMINCDIIALEYYRIDSQDGTFLIVPNYHSINNDENLGFLYKYQRYMYKEMQDFLKLSLTFKQQKGSLIKINEQLKNQQELYGINFSEIPLKEIIFILIVNADFIFWVYLIEYIKFQFFIINQIIKIIKLYNKIQISLLVINILILLLKKNLILFYLFINYGLERNDSCSWKFNNYIIYLKQEQQNKNGQEYKQYYQRVKT</sequence>
<keyword evidence="1" id="KW-0812">Transmembrane</keyword>
<dbReference type="Proteomes" id="UP000692954">
    <property type="component" value="Unassembled WGS sequence"/>
</dbReference>
<proteinExistence type="predicted"/>
<keyword evidence="1" id="KW-1133">Transmembrane helix</keyword>
<comment type="caution">
    <text evidence="2">The sequence shown here is derived from an EMBL/GenBank/DDBJ whole genome shotgun (WGS) entry which is preliminary data.</text>
</comment>